<evidence type="ECO:0000313" key="7">
    <source>
        <dbReference type="EMBL" id="AER26539.1"/>
    </source>
</evidence>
<keyword evidence="3" id="KW-0547">Nucleotide-binding</keyword>
<evidence type="ECO:0000256" key="1">
    <source>
        <dbReference type="ARBA" id="ARBA00022553"/>
    </source>
</evidence>
<keyword evidence="2" id="KW-0808">Transferase</keyword>
<proteinExistence type="evidence at transcript level"/>
<dbReference type="PANTHER" id="PTHR45807:SF1">
    <property type="entry name" value="TYROSINE-PROTEIN KINASE JAK2"/>
    <property type="match status" value="1"/>
</dbReference>
<dbReference type="AlphaFoldDB" id="G8FPZ9"/>
<dbReference type="SMART" id="SM00219">
    <property type="entry name" value="TyrKc"/>
    <property type="match status" value="1"/>
</dbReference>
<dbReference type="PeptideAtlas" id="G8FPZ9"/>
<dbReference type="InterPro" id="IPR011009">
    <property type="entry name" value="Kinase-like_dom_sf"/>
</dbReference>
<evidence type="ECO:0000259" key="6">
    <source>
        <dbReference type="PROSITE" id="PS50011"/>
    </source>
</evidence>
<name>G8FPZ9_HUMAN</name>
<feature type="domain" description="Protein kinase" evidence="6">
    <location>
        <begin position="1"/>
        <end position="191"/>
    </location>
</feature>
<keyword evidence="4 7" id="KW-0418">Kinase</keyword>
<dbReference type="InterPro" id="IPR001245">
    <property type="entry name" value="Ser-Thr/Tyr_kinase_cat_dom"/>
</dbReference>
<feature type="non-terminal residue" evidence="7">
    <location>
        <position position="1"/>
    </location>
</feature>
<dbReference type="Pfam" id="PF07714">
    <property type="entry name" value="PK_Tyr_Ser-Thr"/>
    <property type="match status" value="1"/>
</dbReference>
<evidence type="ECO:0000256" key="4">
    <source>
        <dbReference type="ARBA" id="ARBA00022777"/>
    </source>
</evidence>
<dbReference type="SUPFAM" id="SSF56112">
    <property type="entry name" value="Protein kinase-like (PK-like)"/>
    <property type="match status" value="1"/>
</dbReference>
<sequence length="191" mass="21450">QSFDSSSPPTPQCHKRHRHCPVVVSEATIVGVRKTGQIWPNDGEGAFHGDADILVQEFVKFGSLDTYLKKNKNCINILWKLEVAKQLAWAMHFLEENTLIHGNVCAKNILLIREEDRKTGNPPFIKLSDPGISITVLPKDILQERIPWVPPECIENPKNLNLATDKWSFGTTLWEICSGGDKPLSALDSQR</sequence>
<dbReference type="EMBL" id="JN021381">
    <property type="protein sequence ID" value="AER26539.1"/>
    <property type="molecule type" value="mRNA"/>
</dbReference>
<dbReference type="GO" id="GO:0004713">
    <property type="term" value="F:protein tyrosine kinase activity"/>
    <property type="evidence" value="ECO:0007669"/>
    <property type="project" value="InterPro"/>
</dbReference>
<dbReference type="Gene3D" id="1.10.510.10">
    <property type="entry name" value="Transferase(Phosphotransferase) domain 1"/>
    <property type="match status" value="1"/>
</dbReference>
<dbReference type="InterPro" id="IPR000719">
    <property type="entry name" value="Prot_kinase_dom"/>
</dbReference>
<dbReference type="PANTHER" id="PTHR45807">
    <property type="entry name" value="TYROSINE-PROTEIN KINASE HOPSCOTCH"/>
    <property type="match status" value="1"/>
</dbReference>
<keyword evidence="1" id="KW-0597">Phosphoprotein</keyword>
<dbReference type="InterPro" id="IPR020635">
    <property type="entry name" value="Tyr_kinase_cat_dom"/>
</dbReference>
<reference evidence="7" key="1">
    <citation type="submission" date="2011-05" db="EMBL/GenBank/DDBJ databases">
        <title>Two alternatively spliced 5BCR/3JAK2 fusion transcripts in a MPN with a three-way t(9;18;22)(p22;p11;q24) translocation.</title>
        <authorList>
            <person name="Impera L."/>
            <person name="Lonoce A."/>
            <person name="Fanfulla D.A."/>
            <person name="Moreilhon C."/>
            <person name="Laurence L."/>
            <person name="Raynaud S."/>
            <person name="Storlazzi C.T."/>
        </authorList>
    </citation>
    <scope>NUCLEOTIDE SEQUENCE</scope>
</reference>
<evidence type="ECO:0000256" key="2">
    <source>
        <dbReference type="ARBA" id="ARBA00022679"/>
    </source>
</evidence>
<dbReference type="GO" id="GO:0005524">
    <property type="term" value="F:ATP binding"/>
    <property type="evidence" value="ECO:0007669"/>
    <property type="project" value="UniProtKB-KW"/>
</dbReference>
<dbReference type="PRINTS" id="PR00109">
    <property type="entry name" value="TYRKINASE"/>
</dbReference>
<gene>
    <name evidence="7" type="primary">BCR/JAK2 fusion</name>
</gene>
<accession>G8FPZ9</accession>
<dbReference type="SMR" id="G8FPZ9"/>
<evidence type="ECO:0000256" key="3">
    <source>
        <dbReference type="ARBA" id="ARBA00022741"/>
    </source>
</evidence>
<protein>
    <submittedName>
        <fullName evidence="7">Breakpoint cluster region/Janus kinase 2 fusion protein</fullName>
    </submittedName>
</protein>
<dbReference type="InterPro" id="IPR051286">
    <property type="entry name" value="JAK"/>
</dbReference>
<dbReference type="PROSITE" id="PS50011">
    <property type="entry name" value="PROTEIN_KINASE_DOM"/>
    <property type="match status" value="1"/>
</dbReference>
<organism evidence="7">
    <name type="scientific">Homo sapiens</name>
    <name type="common">Human</name>
    <dbReference type="NCBI Taxonomy" id="9606"/>
    <lineage>
        <taxon>Eukaryota</taxon>
        <taxon>Metazoa</taxon>
        <taxon>Chordata</taxon>
        <taxon>Craniata</taxon>
        <taxon>Vertebrata</taxon>
        <taxon>Euteleostomi</taxon>
        <taxon>Mammalia</taxon>
        <taxon>Eutheria</taxon>
        <taxon>Euarchontoglires</taxon>
        <taxon>Primates</taxon>
        <taxon>Haplorrhini</taxon>
        <taxon>Catarrhini</taxon>
        <taxon>Hominidae</taxon>
        <taxon>Homo</taxon>
    </lineage>
</organism>
<feature type="non-terminal residue" evidence="7">
    <location>
        <position position="191"/>
    </location>
</feature>
<evidence type="ECO:0000256" key="5">
    <source>
        <dbReference type="ARBA" id="ARBA00022840"/>
    </source>
</evidence>
<keyword evidence="5" id="KW-0067">ATP-binding</keyword>